<dbReference type="InterPro" id="IPR013321">
    <property type="entry name" value="Arc_rbn_hlx_hlx"/>
</dbReference>
<sequence>MSTQYLNRVIGMGTKRNPQFNVRIPPELKEKVVTLAERNKRSVNAEIVAALELVCRKEFGEIIEHDDGVEIILNERDSKLLESSIETLKKVSETEKKLDELMAELKKLNSKGIQ</sequence>
<dbReference type="EMBL" id="JBIXKD010000006">
    <property type="protein sequence ID" value="MFJ5321060.1"/>
    <property type="molecule type" value="Genomic_DNA"/>
</dbReference>
<dbReference type="Proteomes" id="UP001617714">
    <property type="component" value="Unassembled WGS sequence"/>
</dbReference>
<gene>
    <name evidence="2" type="ORF">ACIPSN_06680</name>
</gene>
<dbReference type="GO" id="GO:0003677">
    <property type="term" value="F:DNA binding"/>
    <property type="evidence" value="ECO:0007669"/>
    <property type="project" value="UniProtKB-KW"/>
</dbReference>
<reference evidence="2 3" key="1">
    <citation type="submission" date="2024-10" db="EMBL/GenBank/DDBJ databases">
        <authorList>
            <person name="Lu C.-H."/>
        </authorList>
    </citation>
    <scope>NUCLEOTIDE SEQUENCE [LARGE SCALE GENOMIC DNA]</scope>
    <source>
        <strain evidence="2 3">22QBSP01-2</strain>
    </source>
</reference>
<name>A0ABW8FW49_9GAMM</name>
<feature type="domain" description="Arc-like DNA binding" evidence="1">
    <location>
        <begin position="16"/>
        <end position="52"/>
    </location>
</feature>
<keyword evidence="3" id="KW-1185">Reference proteome</keyword>
<evidence type="ECO:0000313" key="3">
    <source>
        <dbReference type="Proteomes" id="UP001617714"/>
    </source>
</evidence>
<dbReference type="Gene3D" id="1.10.1220.10">
    <property type="entry name" value="Met repressor-like"/>
    <property type="match status" value="1"/>
</dbReference>
<organism evidence="2 3">
    <name type="scientific">Pectobacterium parvum</name>
    <dbReference type="NCBI Taxonomy" id="2778550"/>
    <lineage>
        <taxon>Bacteria</taxon>
        <taxon>Pseudomonadati</taxon>
        <taxon>Pseudomonadota</taxon>
        <taxon>Gammaproteobacteria</taxon>
        <taxon>Enterobacterales</taxon>
        <taxon>Pectobacteriaceae</taxon>
        <taxon>Pectobacterium</taxon>
    </lineage>
</organism>
<dbReference type="Pfam" id="PF03869">
    <property type="entry name" value="Arc"/>
    <property type="match status" value="1"/>
</dbReference>
<comment type="caution">
    <text evidence="2">The sequence shown here is derived from an EMBL/GenBank/DDBJ whole genome shotgun (WGS) entry which is preliminary data.</text>
</comment>
<dbReference type="RefSeq" id="WP_400292274.1">
    <property type="nucleotide sequence ID" value="NZ_JBIXKD010000006.1"/>
</dbReference>
<proteinExistence type="predicted"/>
<dbReference type="SUPFAM" id="SSF47598">
    <property type="entry name" value="Ribbon-helix-helix"/>
    <property type="match status" value="1"/>
</dbReference>
<protein>
    <submittedName>
        <fullName evidence="2">Arc family DNA-binding protein</fullName>
    </submittedName>
</protein>
<dbReference type="InterPro" id="IPR010985">
    <property type="entry name" value="Ribbon_hlx_hlx"/>
</dbReference>
<keyword evidence="2" id="KW-0238">DNA-binding</keyword>
<dbReference type="InterPro" id="IPR005569">
    <property type="entry name" value="Arc_DNA-bd_dom"/>
</dbReference>
<evidence type="ECO:0000259" key="1">
    <source>
        <dbReference type="Pfam" id="PF03869"/>
    </source>
</evidence>
<accession>A0ABW8FW49</accession>
<evidence type="ECO:0000313" key="2">
    <source>
        <dbReference type="EMBL" id="MFJ5321060.1"/>
    </source>
</evidence>